<dbReference type="Pfam" id="PF01253">
    <property type="entry name" value="SUI1"/>
    <property type="match status" value="1"/>
</dbReference>
<keyword evidence="4" id="KW-0396">Initiation factor</keyword>
<dbReference type="InParanoid" id="A0A146G577"/>
<organism evidence="4 5">
    <name type="scientific">Terrimicrobium sacchariphilum</name>
    <dbReference type="NCBI Taxonomy" id="690879"/>
    <lineage>
        <taxon>Bacteria</taxon>
        <taxon>Pseudomonadati</taxon>
        <taxon>Verrucomicrobiota</taxon>
        <taxon>Terrimicrobiia</taxon>
        <taxon>Terrimicrobiales</taxon>
        <taxon>Terrimicrobiaceae</taxon>
        <taxon>Terrimicrobium</taxon>
    </lineage>
</organism>
<keyword evidence="2" id="KW-0648">Protein biosynthesis</keyword>
<dbReference type="Proteomes" id="UP000076023">
    <property type="component" value="Unassembled WGS sequence"/>
</dbReference>
<evidence type="ECO:0000313" key="4">
    <source>
        <dbReference type="EMBL" id="GAT32701.1"/>
    </source>
</evidence>
<dbReference type="PROSITE" id="PS50296">
    <property type="entry name" value="SUI1"/>
    <property type="match status" value="1"/>
</dbReference>
<evidence type="ECO:0000256" key="1">
    <source>
        <dbReference type="ARBA" id="ARBA00022845"/>
    </source>
</evidence>
<keyword evidence="1" id="KW-0810">Translation regulation</keyword>
<sequence length="124" mass="13360">MSRKIPVSAPQNPLQSPFAALQMDGLPEGQEIAPEPAPEKVDTKRHRIVLRKEKAQRGGKTVIVVSQLPTHLSPPELENLLKAARKSLGCGGALNGRELELQGDQASRVRTFFEGQGFLVGGVS</sequence>
<dbReference type="STRING" id="690879.TSACC_21101"/>
<dbReference type="InterPro" id="IPR001950">
    <property type="entry name" value="SUI1"/>
</dbReference>
<accession>A0A146G577</accession>
<dbReference type="SUPFAM" id="SSF55159">
    <property type="entry name" value="eIF1-like"/>
    <property type="match status" value="1"/>
</dbReference>
<dbReference type="RefSeq" id="WP_075078519.1">
    <property type="nucleotide sequence ID" value="NZ_BDCO01000002.1"/>
</dbReference>
<keyword evidence="5" id="KW-1185">Reference proteome</keyword>
<reference evidence="5" key="1">
    <citation type="journal article" date="2017" name="Genome Announc.">
        <title>Draft Genome Sequence of Terrimicrobium sacchariphilum NM-5T, a Facultative Anaerobic Soil Bacterium of the Class Spartobacteria.</title>
        <authorList>
            <person name="Qiu Y.L."/>
            <person name="Tourlousse D.M."/>
            <person name="Matsuura N."/>
            <person name="Ohashi A."/>
            <person name="Sekiguchi Y."/>
        </authorList>
    </citation>
    <scope>NUCLEOTIDE SEQUENCE [LARGE SCALE GENOMIC DNA]</scope>
    <source>
        <strain evidence="5">NM-5</strain>
    </source>
</reference>
<dbReference type="InterPro" id="IPR005872">
    <property type="entry name" value="SUI1_arc_bac"/>
</dbReference>
<dbReference type="GO" id="GO:0006417">
    <property type="term" value="P:regulation of translation"/>
    <property type="evidence" value="ECO:0007669"/>
    <property type="project" value="UniProtKB-KW"/>
</dbReference>
<evidence type="ECO:0000256" key="2">
    <source>
        <dbReference type="ARBA" id="ARBA00022917"/>
    </source>
</evidence>
<name>A0A146G577_TERSA</name>
<dbReference type="Gene3D" id="3.30.780.10">
    <property type="entry name" value="SUI1-like domain"/>
    <property type="match status" value="1"/>
</dbReference>
<evidence type="ECO:0000259" key="3">
    <source>
        <dbReference type="PROSITE" id="PS50296"/>
    </source>
</evidence>
<dbReference type="AlphaFoldDB" id="A0A146G577"/>
<dbReference type="OrthoDB" id="9792915at2"/>
<gene>
    <name evidence="4" type="ORF">TSACC_21101</name>
</gene>
<feature type="domain" description="SUI1" evidence="3">
    <location>
        <begin position="49"/>
        <end position="117"/>
    </location>
</feature>
<dbReference type="InterPro" id="IPR036877">
    <property type="entry name" value="SUI1_dom_sf"/>
</dbReference>
<dbReference type="FunCoup" id="A0A146G577">
    <property type="interactions" value="113"/>
</dbReference>
<dbReference type="GO" id="GO:0003743">
    <property type="term" value="F:translation initiation factor activity"/>
    <property type="evidence" value="ECO:0007669"/>
    <property type="project" value="UniProtKB-KW"/>
</dbReference>
<proteinExistence type="predicted"/>
<evidence type="ECO:0000313" key="5">
    <source>
        <dbReference type="Proteomes" id="UP000076023"/>
    </source>
</evidence>
<comment type="caution">
    <text evidence="4">The sequence shown here is derived from an EMBL/GenBank/DDBJ whole genome shotgun (WGS) entry which is preliminary data.</text>
</comment>
<dbReference type="EMBL" id="BDCO01000002">
    <property type="protein sequence ID" value="GAT32701.1"/>
    <property type="molecule type" value="Genomic_DNA"/>
</dbReference>
<dbReference type="CDD" id="cd11567">
    <property type="entry name" value="YciH_like"/>
    <property type="match status" value="1"/>
</dbReference>
<protein>
    <submittedName>
        <fullName evidence="4">Translation initiation factor 1</fullName>
    </submittedName>
</protein>